<evidence type="ECO:0000256" key="1">
    <source>
        <dbReference type="ARBA" id="ARBA00004123"/>
    </source>
</evidence>
<sequence>MNPNLMGFSGSTNEVQLGNQSLPILQNQRFGTVPRFENLFYDRSRKFDYLQSDPNPIPAKTPSSSTETHEEHSLEDCDFSDAVLSYISQILMEEDMEDKTCMLQDSLDIQAAEKSFYEVLGEKYPPSPKTPSLVNDGVGSYDFSGDYGNCPDTNGDLWSIFTNKFLPPNSGNFPAHSLHVHDNSISRSSYNPSNGVEGFVDTPYNIAQVADPTSESQSIWQFQKGVEEASKFLLSANGLFANLSQPEPKVENDELLYKAEKEEGECVVGGSKGRKHPQMDEGDIEENRSSKQAAIYSEPTLRSDMADIILLHSTGNGKVHYVARREALQNKTQKAVLPKGQSKASGSGKGRGKKQGEKKEVVDLRTLLVLCAQAVAADDHRNAHELLKQIRQHSTPFGDGNQRLAHIFADGLEARLAGTGSQIYKGLVSQRTSAANVLKAYHLYLAACPFRKISNFISNITIRESSAQSMKVHVIDFGILYGFQWPTFIQRLSWRTGGPPKLRITGIDFPQPGFRPAERVIETGHRLAAYAEAFNVPFEYNAIAKNWDKIQLEELEIDKDEFLVVTCFYRGKNLLDESVVVDSPRNNFLSLIRKINPKLFIHGLMNGAFNAPFFVTRFREALFHYSSLFDMLETIVPREDWERMLIEKEIFGREALNVIACEGYERVERQESYKQWQARILRAGFLQQSFDRETVKMAMDKVRDSYHKDFVIDEDSQWLLQERSVAFDKTYYPFIDVAHFVLLSVDQG</sequence>
<evidence type="ECO:0000313" key="8">
    <source>
        <dbReference type="Proteomes" id="UP000257109"/>
    </source>
</evidence>
<keyword evidence="4" id="KW-0539">Nucleus</keyword>
<dbReference type="PROSITE" id="PS50985">
    <property type="entry name" value="GRAS"/>
    <property type="match status" value="1"/>
</dbReference>
<feature type="non-terminal residue" evidence="7">
    <location>
        <position position="1"/>
    </location>
</feature>
<feature type="region of interest" description="Disordered" evidence="6">
    <location>
        <begin position="50"/>
        <end position="74"/>
    </location>
</feature>
<dbReference type="GO" id="GO:0005634">
    <property type="term" value="C:nucleus"/>
    <property type="evidence" value="ECO:0007669"/>
    <property type="project" value="UniProtKB-SubCell"/>
</dbReference>
<accession>A0A371GN19</accession>
<evidence type="ECO:0000256" key="2">
    <source>
        <dbReference type="ARBA" id="ARBA00023015"/>
    </source>
</evidence>
<evidence type="ECO:0000256" key="3">
    <source>
        <dbReference type="ARBA" id="ARBA00023163"/>
    </source>
</evidence>
<comment type="caution">
    <text evidence="7">The sequence shown here is derived from an EMBL/GenBank/DDBJ whole genome shotgun (WGS) entry which is preliminary data.</text>
</comment>
<keyword evidence="3" id="KW-0804">Transcription</keyword>
<feature type="region of interest" description="Disordered" evidence="6">
    <location>
        <begin position="267"/>
        <end position="289"/>
    </location>
</feature>
<organism evidence="7 8">
    <name type="scientific">Mucuna pruriens</name>
    <name type="common">Velvet bean</name>
    <name type="synonym">Dolichos pruriens</name>
    <dbReference type="NCBI Taxonomy" id="157652"/>
    <lineage>
        <taxon>Eukaryota</taxon>
        <taxon>Viridiplantae</taxon>
        <taxon>Streptophyta</taxon>
        <taxon>Embryophyta</taxon>
        <taxon>Tracheophyta</taxon>
        <taxon>Spermatophyta</taxon>
        <taxon>Magnoliopsida</taxon>
        <taxon>eudicotyledons</taxon>
        <taxon>Gunneridae</taxon>
        <taxon>Pentapetalae</taxon>
        <taxon>rosids</taxon>
        <taxon>fabids</taxon>
        <taxon>Fabales</taxon>
        <taxon>Fabaceae</taxon>
        <taxon>Papilionoideae</taxon>
        <taxon>50 kb inversion clade</taxon>
        <taxon>NPAAA clade</taxon>
        <taxon>indigoferoid/millettioid clade</taxon>
        <taxon>Phaseoleae</taxon>
        <taxon>Mucuna</taxon>
    </lineage>
</organism>
<keyword evidence="2" id="KW-0805">Transcription regulation</keyword>
<dbReference type="InterPro" id="IPR005202">
    <property type="entry name" value="TF_GRAS"/>
</dbReference>
<keyword evidence="8" id="KW-1185">Reference proteome</keyword>
<dbReference type="EMBL" id="QJKJ01004991">
    <property type="protein sequence ID" value="RDX91942.1"/>
    <property type="molecule type" value="Genomic_DNA"/>
</dbReference>
<feature type="region of interest" description="Leucine repeat I (LRI)" evidence="5">
    <location>
        <begin position="362"/>
        <end position="422"/>
    </location>
</feature>
<name>A0A371GN19_MUCPR</name>
<dbReference type="Proteomes" id="UP000257109">
    <property type="component" value="Unassembled WGS sequence"/>
</dbReference>
<dbReference type="STRING" id="157652.A0A371GN19"/>
<dbReference type="OrthoDB" id="47276at2759"/>
<dbReference type="Pfam" id="PF03514">
    <property type="entry name" value="GRAS"/>
    <property type="match status" value="1"/>
</dbReference>
<evidence type="ECO:0000256" key="4">
    <source>
        <dbReference type="ARBA" id="ARBA00023242"/>
    </source>
</evidence>
<proteinExistence type="inferred from homology"/>
<reference evidence="7" key="1">
    <citation type="submission" date="2018-05" db="EMBL/GenBank/DDBJ databases">
        <title>Draft genome of Mucuna pruriens seed.</title>
        <authorList>
            <person name="Nnadi N.E."/>
            <person name="Vos R."/>
            <person name="Hasami M.H."/>
            <person name="Devisetty U.K."/>
            <person name="Aguiy J.C."/>
        </authorList>
    </citation>
    <scope>NUCLEOTIDE SEQUENCE [LARGE SCALE GENOMIC DNA]</scope>
    <source>
        <strain evidence="7">JCA_2017</strain>
    </source>
</reference>
<comment type="similarity">
    <text evidence="5">Belongs to the GRAS family.</text>
</comment>
<comment type="subcellular location">
    <subcellularLocation>
        <location evidence="1">Nucleus</location>
    </subcellularLocation>
</comment>
<feature type="region of interest" description="SAW" evidence="5">
    <location>
        <begin position="660"/>
        <end position="741"/>
    </location>
</feature>
<feature type="region of interest" description="Leucine repeat II (LRII)" evidence="5">
    <location>
        <begin position="522"/>
        <end position="554"/>
    </location>
</feature>
<dbReference type="AlphaFoldDB" id="A0A371GN19"/>
<dbReference type="PANTHER" id="PTHR31636">
    <property type="entry name" value="OSJNBA0084A10.13 PROTEIN-RELATED"/>
    <property type="match status" value="1"/>
</dbReference>
<feature type="short sequence motif" description="VHIID" evidence="5">
    <location>
        <begin position="472"/>
        <end position="476"/>
    </location>
</feature>
<protein>
    <submittedName>
        <fullName evidence="7">Scarecrow-like protein 9</fullName>
    </submittedName>
</protein>
<evidence type="ECO:0000256" key="6">
    <source>
        <dbReference type="SAM" id="MobiDB-lite"/>
    </source>
</evidence>
<feature type="region of interest" description="VHIID" evidence="5">
    <location>
        <begin position="441"/>
        <end position="506"/>
    </location>
</feature>
<comment type="caution">
    <text evidence="5">Lacks conserved residue(s) required for the propagation of feature annotation.</text>
</comment>
<feature type="region of interest" description="Disordered" evidence="6">
    <location>
        <begin position="330"/>
        <end position="358"/>
    </location>
</feature>
<gene>
    <name evidence="7" type="primary">SCL9</name>
    <name evidence="7" type="ORF">CR513_25996</name>
</gene>
<evidence type="ECO:0000256" key="5">
    <source>
        <dbReference type="PROSITE-ProRule" id="PRU01191"/>
    </source>
</evidence>
<evidence type="ECO:0000313" key="7">
    <source>
        <dbReference type="EMBL" id="RDX91942.1"/>
    </source>
</evidence>